<evidence type="ECO:0000256" key="1">
    <source>
        <dbReference type="ARBA" id="ARBA00022737"/>
    </source>
</evidence>
<dbReference type="EMBL" id="FRFD01000018">
    <property type="protein sequence ID" value="SHO54186.1"/>
    <property type="molecule type" value="Genomic_DNA"/>
</dbReference>
<dbReference type="Pfam" id="PF01541">
    <property type="entry name" value="GIY-YIG"/>
    <property type="match status" value="1"/>
</dbReference>
<dbReference type="InterPro" id="IPR000305">
    <property type="entry name" value="GIY-YIG_endonuc"/>
</dbReference>
<dbReference type="SUPFAM" id="SSF82771">
    <property type="entry name" value="GIY-YIG endonuclease"/>
    <property type="match status" value="1"/>
</dbReference>
<accession>A0A1M7YNV5</accession>
<reference evidence="4 5" key="1">
    <citation type="submission" date="2016-12" db="EMBL/GenBank/DDBJ databases">
        <authorList>
            <person name="Song W.-J."/>
            <person name="Kurnit D.M."/>
        </authorList>
    </citation>
    <scope>NUCLEOTIDE SEQUENCE [LARGE SCALE GENOMIC DNA]</scope>
    <source>
        <strain evidence="4 5">DSM 12503</strain>
    </source>
</reference>
<gene>
    <name evidence="4" type="ORF">SAMN02745217_04641</name>
</gene>
<evidence type="ECO:0000313" key="4">
    <source>
        <dbReference type="EMBL" id="SHO54186.1"/>
    </source>
</evidence>
<dbReference type="STRING" id="1121345.SAMN02745217_04641"/>
<dbReference type="PANTHER" id="PTHR32305:SF15">
    <property type="entry name" value="PROTEIN RHSA-RELATED"/>
    <property type="match status" value="1"/>
</dbReference>
<dbReference type="SUPFAM" id="SSF101898">
    <property type="entry name" value="NHL repeat"/>
    <property type="match status" value="1"/>
</dbReference>
<dbReference type="Pfam" id="PF25023">
    <property type="entry name" value="TEN_YD-shell"/>
    <property type="match status" value="1"/>
</dbReference>
<keyword evidence="2" id="KW-1133">Transmembrane helix</keyword>
<dbReference type="Proteomes" id="UP000184612">
    <property type="component" value="Unassembled WGS sequence"/>
</dbReference>
<keyword evidence="1" id="KW-0677">Repeat</keyword>
<dbReference type="AlphaFoldDB" id="A0A1M7YNV5"/>
<organism evidence="4 5">
    <name type="scientific">Anaerocolumna xylanovorans DSM 12503</name>
    <dbReference type="NCBI Taxonomy" id="1121345"/>
    <lineage>
        <taxon>Bacteria</taxon>
        <taxon>Bacillati</taxon>
        <taxon>Bacillota</taxon>
        <taxon>Clostridia</taxon>
        <taxon>Lachnospirales</taxon>
        <taxon>Lachnospiraceae</taxon>
        <taxon>Anaerocolumna</taxon>
    </lineage>
</organism>
<dbReference type="PANTHER" id="PTHR32305">
    <property type="match status" value="1"/>
</dbReference>
<dbReference type="Gene3D" id="3.40.1440.10">
    <property type="entry name" value="GIY-YIG endonuclease"/>
    <property type="match status" value="1"/>
</dbReference>
<keyword evidence="2" id="KW-0812">Transmembrane</keyword>
<feature type="domain" description="GIY-YIG" evidence="3">
    <location>
        <begin position="1035"/>
        <end position="1117"/>
    </location>
</feature>
<dbReference type="InterPro" id="IPR035901">
    <property type="entry name" value="GIY-YIG_endonuc_sf"/>
</dbReference>
<dbReference type="OrthoDB" id="9815752at2"/>
<evidence type="ECO:0000313" key="5">
    <source>
        <dbReference type="Proteomes" id="UP000184612"/>
    </source>
</evidence>
<evidence type="ECO:0000259" key="3">
    <source>
        <dbReference type="PROSITE" id="PS50164"/>
    </source>
</evidence>
<dbReference type="InterPro" id="IPR050708">
    <property type="entry name" value="T6SS_VgrG/RHS"/>
</dbReference>
<dbReference type="InterPro" id="IPR056823">
    <property type="entry name" value="TEN-like_YD-shell"/>
</dbReference>
<dbReference type="PROSITE" id="PS50164">
    <property type="entry name" value="GIY_YIG"/>
    <property type="match status" value="1"/>
</dbReference>
<keyword evidence="2" id="KW-0472">Membrane</keyword>
<name>A0A1M7YNV5_9FIRM</name>
<feature type="transmembrane region" description="Helical" evidence="2">
    <location>
        <begin position="985"/>
        <end position="1008"/>
    </location>
</feature>
<protein>
    <submittedName>
        <fullName evidence="4">RHS repeat-associated core domain-containing protein</fullName>
    </submittedName>
</protein>
<evidence type="ECO:0000256" key="2">
    <source>
        <dbReference type="SAM" id="Phobius"/>
    </source>
</evidence>
<proteinExistence type="predicted"/>
<keyword evidence="5" id="KW-1185">Reference proteome</keyword>
<dbReference type="NCBIfam" id="TIGR03696">
    <property type="entry name" value="Rhs_assc_core"/>
    <property type="match status" value="1"/>
</dbReference>
<dbReference type="RefSeq" id="WP_139243496.1">
    <property type="nucleotide sequence ID" value="NZ_FRFD01000018.1"/>
</dbReference>
<dbReference type="Gene3D" id="2.180.10.10">
    <property type="entry name" value="RHS repeat-associated core"/>
    <property type="match status" value="2"/>
</dbReference>
<sequence length="1145" mass="126857">MANVNGYLLTSGSLLYEFNNNGNLIKISDLNGNQVQISINENGFPMQIIDSVNRTYTIAYSGDHIASITDPAGRVIRYNYEGNKLTDVYTASGSLVNQYRYDSNGLLQNIKDNYGTDLYTMLYDSDNRLISLKTEGSESLYSYSFDSAGNQVVGDGTDNVIYDNYGNIIVTSDGSRTIYANLYNDVTSEVTADGNSTINTYDQYGNIITETTKDNSGRVIQAITYNYTYFTGIVKIKICVETDVTTSYDESGTAISETAITTTTYDINGNILTKQQDKDIDTTVVYTYLSNGLVNTSIDEEGIVTTYFYDVYGYPERIKAENPNKEVSIIDYNYNLIGLLQSQDISGGLNYSYVYDILGNVLKQSISDGNSEVRISRIVYDEKGNVIQKITPSEYNASFDSLTVDSNGIASTDSYIDTEAGVRYFYDPSTGKLIETKVSNYDIAINSQGNLAGVKVAGNKLATYQYTSNEKELLSGVSYANGANISYNYDSNQNKTDMSVDGDTKYTYAYDENGKLLSKRNVDKNYTTTYVTNADGSTTVTVKDDETSVISDSYTLSEDSARFVDNIGSSSYGLNIDSIGNVDSFISNSSEIYKKSYVINSDSKATEEKISNSAGNILTTGYTYGKDGSVTSLINTNGADVDKTSYTYDSYGKIETISINDVQKYHYYYNIADELVRVDDAVQNQTITYSYDKNGNILEKSVYDYSTGSLVGIAPTDTVSYDYENSAFPDELASYDGQEISYDALGNPLSYLGYNMTWEAGRRLSEMENGTTDITFAYDDNGIRTSKTVNGVKTTYTSIEGRITSQNDGTNMLYFHYDKNNNLTGFNQNGTEYIYVKNAQGDITGVLDADGNKVVSYTYDAWGKIESISGSLANTVGQLNPMRYRGYYEDMETGYYYLQSRYYNPVVQRFLNADEPGMLTLIGTSSISANLFSYCGNNPVVNVDPNGFVDTEYQMAASIVAYLVAIQTSIYALCDEIAATLATSWIPGAVALGLVGIAATIATTVLLFKAIDNEVDYFKGVVEKAITKGGLKKNSGNTVYVIYRRSDEEVRYVGITNDFARRQKEHQVYPQTGKTTPRYPEKDFKMIPVYSGLSKTKAHIFEEALILVYSKDALDNMRHSIAKGKINKFEDEYNRLLTLMKCVVD</sequence>
<dbReference type="InterPro" id="IPR022385">
    <property type="entry name" value="Rhs_assc_core"/>
</dbReference>